<dbReference type="Gene3D" id="2.60.120.1440">
    <property type="match status" value="1"/>
</dbReference>
<keyword evidence="1" id="KW-1133">Transmembrane helix</keyword>
<feature type="transmembrane region" description="Helical" evidence="1">
    <location>
        <begin position="44"/>
        <end position="63"/>
    </location>
</feature>
<dbReference type="OrthoDB" id="128884at2"/>
<reference evidence="3 4" key="1">
    <citation type="submission" date="2013-09" db="EMBL/GenBank/DDBJ databases">
        <title>Genome sequencing of Arenimonas composti.</title>
        <authorList>
            <person name="Chen F."/>
            <person name="Wang G."/>
        </authorList>
    </citation>
    <scope>NUCLEOTIDE SEQUENCE [LARGE SCALE GENOMIC DNA]</scope>
    <source>
        <strain evidence="3 4">TR7-09</strain>
    </source>
</reference>
<keyword evidence="1" id="KW-0472">Membrane</keyword>
<gene>
    <name evidence="3" type="ORF">P873_11875</name>
</gene>
<comment type="caution">
    <text evidence="3">The sequence shown here is derived from an EMBL/GenBank/DDBJ whole genome shotgun (WGS) entry which is preliminary data.</text>
</comment>
<evidence type="ECO:0000313" key="4">
    <source>
        <dbReference type="Proteomes" id="UP000029391"/>
    </source>
</evidence>
<feature type="domain" description="FecR protein" evidence="2">
    <location>
        <begin position="102"/>
        <end position="194"/>
    </location>
</feature>
<dbReference type="PANTHER" id="PTHR30273:SF2">
    <property type="entry name" value="PROTEIN FECR"/>
    <property type="match status" value="1"/>
</dbReference>
<keyword evidence="4" id="KW-1185">Reference proteome</keyword>
<dbReference type="InterPro" id="IPR006860">
    <property type="entry name" value="FecR"/>
</dbReference>
<dbReference type="Proteomes" id="UP000029391">
    <property type="component" value="Unassembled WGS sequence"/>
</dbReference>
<dbReference type="STRING" id="1121013.GCA_000426365_02397"/>
<proteinExistence type="predicted"/>
<keyword evidence="1" id="KW-0812">Transmembrane</keyword>
<dbReference type="InterPro" id="IPR012373">
    <property type="entry name" value="Ferrdict_sens_TM"/>
</dbReference>
<sequence>MSGERNDDYLWDRSGPVDPEVAALEDLLAAQAWQPRQRRRRRHWRLAVAAALALIAIGLPGWLHHRLQWPVGQPWRIAAVEGRVTVAGTPIAGAAVLAPGQVLETGHAASARLRVARIGELVLGEGSRLVLVETRDGRHRTRLEQGRLWARVWAPPGAFGVATPSMQVLDLGCEFVLQADPDGSGTLTVRSGWVQIDGGRHEVLVPEGARVEFDADGNPGLPWDLGADPRFVTALRTLVAQQGTTDDDSLQALLALARPQDAISLLQALQRYPALADGPLYDRLAGMMPAGAVVERDAVRKGWATALSPWWDALPYPRAKRWWLQWPDAFASGEEAATLLRDGKR</sequence>
<dbReference type="PANTHER" id="PTHR30273">
    <property type="entry name" value="PERIPLASMIC SIGNAL SENSOR AND SIGMA FACTOR ACTIVATOR FECR-RELATED"/>
    <property type="match status" value="1"/>
</dbReference>
<evidence type="ECO:0000259" key="2">
    <source>
        <dbReference type="Pfam" id="PF04773"/>
    </source>
</evidence>
<accession>A0A091BBL8</accession>
<evidence type="ECO:0000313" key="3">
    <source>
        <dbReference type="EMBL" id="KFN49146.1"/>
    </source>
</evidence>
<organism evidence="3 4">
    <name type="scientific">Arenimonas composti TR7-09 = DSM 18010</name>
    <dbReference type="NCBI Taxonomy" id="1121013"/>
    <lineage>
        <taxon>Bacteria</taxon>
        <taxon>Pseudomonadati</taxon>
        <taxon>Pseudomonadota</taxon>
        <taxon>Gammaproteobacteria</taxon>
        <taxon>Lysobacterales</taxon>
        <taxon>Lysobacteraceae</taxon>
        <taxon>Arenimonas</taxon>
    </lineage>
</organism>
<protein>
    <recommendedName>
        <fullName evidence="2">FecR protein domain-containing protein</fullName>
    </recommendedName>
</protein>
<evidence type="ECO:0000256" key="1">
    <source>
        <dbReference type="SAM" id="Phobius"/>
    </source>
</evidence>
<dbReference type="RefSeq" id="WP_026817341.1">
    <property type="nucleotide sequence ID" value="NZ_AUFF01000008.1"/>
</dbReference>
<dbReference type="EMBL" id="AWXU01000040">
    <property type="protein sequence ID" value="KFN49146.1"/>
    <property type="molecule type" value="Genomic_DNA"/>
</dbReference>
<dbReference type="GO" id="GO:0016989">
    <property type="term" value="F:sigma factor antagonist activity"/>
    <property type="evidence" value="ECO:0007669"/>
    <property type="project" value="TreeGrafter"/>
</dbReference>
<dbReference type="Pfam" id="PF04773">
    <property type="entry name" value="FecR"/>
    <property type="match status" value="1"/>
</dbReference>
<name>A0A091BBL8_9GAMM</name>
<dbReference type="AlphaFoldDB" id="A0A091BBL8"/>